<dbReference type="InterPro" id="IPR014717">
    <property type="entry name" value="Transl_elong_EF1B/ribsomal_bS6"/>
</dbReference>
<evidence type="ECO:0000256" key="1">
    <source>
        <dbReference type="SAM" id="Phobius"/>
    </source>
</evidence>
<dbReference type="AlphaFoldDB" id="X1JWJ6"/>
<keyword evidence="1" id="KW-0472">Membrane</keyword>
<comment type="caution">
    <text evidence="2">The sequence shown here is derived from an EMBL/GenBank/DDBJ whole genome shotgun (WGS) entry which is preliminary data.</text>
</comment>
<keyword evidence="1" id="KW-0812">Transmembrane</keyword>
<organism evidence="2">
    <name type="scientific">marine sediment metagenome</name>
    <dbReference type="NCBI Taxonomy" id="412755"/>
    <lineage>
        <taxon>unclassified sequences</taxon>
        <taxon>metagenomes</taxon>
        <taxon>ecological metagenomes</taxon>
    </lineage>
</organism>
<dbReference type="Gene3D" id="3.30.70.60">
    <property type="match status" value="1"/>
</dbReference>
<dbReference type="Pfam" id="PF10741">
    <property type="entry name" value="T2SSM_b"/>
    <property type="match status" value="1"/>
</dbReference>
<evidence type="ECO:0000313" key="2">
    <source>
        <dbReference type="EMBL" id="GAH82639.1"/>
    </source>
</evidence>
<keyword evidence="1" id="KW-1133">Transmembrane helix</keyword>
<accession>X1JWJ6</accession>
<name>X1JWJ6_9ZZZZ</name>
<evidence type="ECO:0008006" key="3">
    <source>
        <dbReference type="Google" id="ProtNLM"/>
    </source>
</evidence>
<reference evidence="2" key="1">
    <citation type="journal article" date="2014" name="Front. Microbiol.">
        <title>High frequency of phylogenetically diverse reductive dehalogenase-homologous genes in deep subseafloor sedimentary metagenomes.</title>
        <authorList>
            <person name="Kawai M."/>
            <person name="Futagami T."/>
            <person name="Toyoda A."/>
            <person name="Takaki Y."/>
            <person name="Nishi S."/>
            <person name="Hori S."/>
            <person name="Arai W."/>
            <person name="Tsubouchi T."/>
            <person name="Morono Y."/>
            <person name="Uchiyama I."/>
            <person name="Ito T."/>
            <person name="Fujiyama A."/>
            <person name="Inagaki F."/>
            <person name="Takami H."/>
        </authorList>
    </citation>
    <scope>NUCLEOTIDE SEQUENCE</scope>
    <source>
        <strain evidence="2">Expedition CK06-06</strain>
    </source>
</reference>
<gene>
    <name evidence="2" type="ORF">S03H2_63168</name>
</gene>
<dbReference type="InterPro" id="IPR034756">
    <property type="entry name" value="T2SSM_b"/>
</dbReference>
<dbReference type="EMBL" id="BARU01040896">
    <property type="protein sequence ID" value="GAH82639.1"/>
    <property type="molecule type" value="Genomic_DNA"/>
</dbReference>
<sequence length="171" mass="19525">MDIGQRKDIIVFALIVILAFLIGRNGIYKQNLNRIDSIRLQLEEEKKRNDILGIVGILDRKLQAHQKRSFSTADTTQLLDRVSQAAEEADIKIDAFNPSPAVYTKQYTELPLKISLGCEYHKLGRFLSLIESSKEFIWVKEFKMQRATVTDPGAPKISRIDLTVSSLYLEK</sequence>
<proteinExistence type="predicted"/>
<feature type="transmembrane region" description="Helical" evidence="1">
    <location>
        <begin position="9"/>
        <end position="28"/>
    </location>
</feature>
<protein>
    <recommendedName>
        <fullName evidence="3">Type 4 fimbrial biogenesis protein PilO</fullName>
    </recommendedName>
</protein>